<keyword evidence="2" id="KW-1185">Reference proteome</keyword>
<accession>A0A9Q0BQG1</accession>
<dbReference type="AlphaFoldDB" id="A0A9Q0BQG1"/>
<proteinExistence type="predicted"/>
<comment type="caution">
    <text evidence="1">The sequence shown here is derived from an EMBL/GenBank/DDBJ whole genome shotgun (WGS) entry which is preliminary data.</text>
</comment>
<organism evidence="1 2">
    <name type="scientific">Drosophila gunungcola</name>
    <name type="common">fruit fly</name>
    <dbReference type="NCBI Taxonomy" id="103775"/>
    <lineage>
        <taxon>Eukaryota</taxon>
        <taxon>Metazoa</taxon>
        <taxon>Ecdysozoa</taxon>
        <taxon>Arthropoda</taxon>
        <taxon>Hexapoda</taxon>
        <taxon>Insecta</taxon>
        <taxon>Pterygota</taxon>
        <taxon>Neoptera</taxon>
        <taxon>Endopterygota</taxon>
        <taxon>Diptera</taxon>
        <taxon>Brachycera</taxon>
        <taxon>Muscomorpha</taxon>
        <taxon>Ephydroidea</taxon>
        <taxon>Drosophilidae</taxon>
        <taxon>Drosophila</taxon>
        <taxon>Sophophora</taxon>
    </lineage>
</organism>
<protein>
    <submittedName>
        <fullName evidence="1">Uncharacterized protein</fullName>
    </submittedName>
</protein>
<dbReference type="Proteomes" id="UP001059596">
    <property type="component" value="Unassembled WGS sequence"/>
</dbReference>
<name>A0A9Q0BQG1_9MUSC</name>
<sequence>MGHATNTVSQVISPFFQLPLATEEFENGSMASWQLVLQCNGGALTCGLVPSLP</sequence>
<dbReference type="EMBL" id="JAMKOV010000005">
    <property type="protein sequence ID" value="KAI8040115.1"/>
    <property type="molecule type" value="Genomic_DNA"/>
</dbReference>
<evidence type="ECO:0000313" key="1">
    <source>
        <dbReference type="EMBL" id="KAI8040115.1"/>
    </source>
</evidence>
<gene>
    <name evidence="1" type="ORF">M5D96_007545</name>
</gene>
<reference evidence="1" key="1">
    <citation type="journal article" date="2023" name="Genome Biol. Evol.">
        <title>Long-read-based Genome Assembly of Drosophila gunungcola Reveals Fewer Chemosensory Genes in Flower-breeding Species.</title>
        <authorList>
            <person name="Negi A."/>
            <person name="Liao B.Y."/>
            <person name="Yeh S.D."/>
        </authorList>
    </citation>
    <scope>NUCLEOTIDE SEQUENCE</scope>
    <source>
        <strain evidence="1">Sukarami</strain>
    </source>
</reference>
<evidence type="ECO:0000313" key="2">
    <source>
        <dbReference type="Proteomes" id="UP001059596"/>
    </source>
</evidence>